<proteinExistence type="predicted"/>
<evidence type="ECO:0000313" key="2">
    <source>
        <dbReference type="EMBL" id="MCR2807348.1"/>
    </source>
</evidence>
<feature type="transmembrane region" description="Helical" evidence="1">
    <location>
        <begin position="68"/>
        <end position="89"/>
    </location>
</feature>
<dbReference type="Pfam" id="PF01944">
    <property type="entry name" value="SpoIIM"/>
    <property type="match status" value="1"/>
</dbReference>
<dbReference type="EMBL" id="JANIPJ010000025">
    <property type="protein sequence ID" value="MCR2807348.1"/>
    <property type="molecule type" value="Genomic_DNA"/>
</dbReference>
<accession>A0A9X2MWS9</accession>
<reference evidence="2" key="1">
    <citation type="submission" date="2022-08" db="EMBL/GenBank/DDBJ databases">
        <title>The genomic sequence of strain Paenibacillus sp. SCIV0701.</title>
        <authorList>
            <person name="Zhao H."/>
        </authorList>
    </citation>
    <scope>NUCLEOTIDE SEQUENCE</scope>
    <source>
        <strain evidence="2">SCIV0701</strain>
    </source>
</reference>
<keyword evidence="1" id="KW-0472">Membrane</keyword>
<dbReference type="PANTHER" id="PTHR35337">
    <property type="entry name" value="SLR1478 PROTEIN"/>
    <property type="match status" value="1"/>
</dbReference>
<name>A0A9X2MWS9_9BACL</name>
<keyword evidence="1" id="KW-0812">Transmembrane</keyword>
<sequence length="212" mass="22906">MFKLSAIVQHFKDMRRYIAISFILFFAGIVLGGTNANFQAFLDNQIAGLDQLVDMVDKASGGDPDREMLILSLVIFLNNAIKSILIMYLGAFFGVLPFLFLVVNGMVIGYLLKVIAADPNAMPVIEVIVKGLLPHGIIEIPAIVIACAYGLKFGGLVFRASGSLLFSRGKLSGIGKEIEFFAIRTVPMIVILTIALLVAAIVESTLTKALLN</sequence>
<dbReference type="InterPro" id="IPR002798">
    <property type="entry name" value="SpoIIM-like"/>
</dbReference>
<organism evidence="2 3">
    <name type="scientific">Paenibacillus soyae</name>
    <dbReference type="NCBI Taxonomy" id="2969249"/>
    <lineage>
        <taxon>Bacteria</taxon>
        <taxon>Bacillati</taxon>
        <taxon>Bacillota</taxon>
        <taxon>Bacilli</taxon>
        <taxon>Bacillales</taxon>
        <taxon>Paenibacillaceae</taxon>
        <taxon>Paenibacillus</taxon>
    </lineage>
</organism>
<dbReference type="Proteomes" id="UP001141950">
    <property type="component" value="Unassembled WGS sequence"/>
</dbReference>
<evidence type="ECO:0000313" key="3">
    <source>
        <dbReference type="Proteomes" id="UP001141950"/>
    </source>
</evidence>
<feature type="transmembrane region" description="Helical" evidence="1">
    <location>
        <begin position="181"/>
        <end position="202"/>
    </location>
</feature>
<gene>
    <name evidence="2" type="ORF">NQZ67_26020</name>
</gene>
<dbReference type="RefSeq" id="WP_257451748.1">
    <property type="nucleotide sequence ID" value="NZ_JANIPJ010000025.1"/>
</dbReference>
<protein>
    <submittedName>
        <fullName evidence="2">Stage II sporulation protein M</fullName>
    </submittedName>
</protein>
<keyword evidence="1" id="KW-1133">Transmembrane helix</keyword>
<feature type="transmembrane region" description="Helical" evidence="1">
    <location>
        <begin position="96"/>
        <end position="116"/>
    </location>
</feature>
<dbReference type="PANTHER" id="PTHR35337:SF1">
    <property type="entry name" value="SLR1478 PROTEIN"/>
    <property type="match status" value="1"/>
</dbReference>
<comment type="caution">
    <text evidence="2">The sequence shown here is derived from an EMBL/GenBank/DDBJ whole genome shotgun (WGS) entry which is preliminary data.</text>
</comment>
<feature type="transmembrane region" description="Helical" evidence="1">
    <location>
        <begin position="136"/>
        <end position="160"/>
    </location>
</feature>
<evidence type="ECO:0000256" key="1">
    <source>
        <dbReference type="SAM" id="Phobius"/>
    </source>
</evidence>
<keyword evidence="3" id="KW-1185">Reference proteome</keyword>
<dbReference type="AlphaFoldDB" id="A0A9X2MWS9"/>